<comment type="caution">
    <text evidence="1">The sequence shown here is derived from an EMBL/GenBank/DDBJ whole genome shotgun (WGS) entry which is preliminary data.</text>
</comment>
<name>A0A833J4M0_9HYPH</name>
<dbReference type="Proteomes" id="UP000469949">
    <property type="component" value="Unassembled WGS sequence"/>
</dbReference>
<proteinExistence type="predicted"/>
<gene>
    <name evidence="1" type="ORF">F8B43_3408</name>
</gene>
<evidence type="ECO:0000313" key="1">
    <source>
        <dbReference type="EMBL" id="KAB7784114.1"/>
    </source>
</evidence>
<sequence length="43" mass="5109">MLILAMHQHQSWQEHNRAQNGWFRVPHKKIDSQSLTATFHRAA</sequence>
<evidence type="ECO:0000313" key="2">
    <source>
        <dbReference type="Proteomes" id="UP000469949"/>
    </source>
</evidence>
<dbReference type="EMBL" id="WEKV01000012">
    <property type="protein sequence ID" value="KAB7784114.1"/>
    <property type="molecule type" value="Genomic_DNA"/>
</dbReference>
<dbReference type="AlphaFoldDB" id="A0A833J4M0"/>
<reference evidence="1 2" key="1">
    <citation type="submission" date="2019-10" db="EMBL/GenBank/DDBJ databases">
        <title>Draft Genome Sequence of the Caffeine Degrading Methylotroph Methylorubrum populi PINKEL.</title>
        <authorList>
            <person name="Dawson S.C."/>
            <person name="Zhang X."/>
            <person name="Wright M.E."/>
            <person name="Sharma G."/>
            <person name="Langner J.T."/>
            <person name="Ditty J.L."/>
            <person name="Subuyuj G.A."/>
        </authorList>
    </citation>
    <scope>NUCLEOTIDE SEQUENCE [LARGE SCALE GENOMIC DNA]</scope>
    <source>
        <strain evidence="1 2">Pinkel</strain>
    </source>
</reference>
<organism evidence="1 2">
    <name type="scientific">Methylorubrum populi</name>
    <dbReference type="NCBI Taxonomy" id="223967"/>
    <lineage>
        <taxon>Bacteria</taxon>
        <taxon>Pseudomonadati</taxon>
        <taxon>Pseudomonadota</taxon>
        <taxon>Alphaproteobacteria</taxon>
        <taxon>Hyphomicrobiales</taxon>
        <taxon>Methylobacteriaceae</taxon>
        <taxon>Methylorubrum</taxon>
    </lineage>
</organism>
<protein>
    <submittedName>
        <fullName evidence="1">Uncharacterized protein</fullName>
    </submittedName>
</protein>
<accession>A0A833J4M0</accession>